<dbReference type="AlphaFoldDB" id="C7BGQ3"/>
<reference evidence="1 2" key="1">
    <citation type="journal article" date="2009" name="BMC Genomics">
        <title>Comparative genomics of the emerging human pathogen Photorhabdus asymbiotica with the insect pathogen Photorhabdus luminescens.</title>
        <authorList>
            <person name="Wilkinson P."/>
            <person name="Waterfield N.R."/>
            <person name="Crossman L."/>
            <person name="Corton C."/>
            <person name="Sanchez-Contreras M."/>
            <person name="Vlisidou I."/>
            <person name="Barron A."/>
            <person name="Bignell A."/>
            <person name="Clark L."/>
            <person name="Ormond D."/>
            <person name="Mayho M."/>
            <person name="Bason N."/>
            <person name="Smith F."/>
            <person name="Simmonds M."/>
            <person name="Churcher C."/>
            <person name="Harris D."/>
            <person name="Thompson N.R."/>
            <person name="Quail M."/>
            <person name="Parkhill J."/>
            <person name="ffrench-Constant R.H."/>
        </authorList>
    </citation>
    <scope>NUCLEOTIDE SEQUENCE [LARGE SCALE GENOMIC DNA]</scope>
    <source>
        <strain evidence="2">ATCC 43949 / 3105-77</strain>
    </source>
</reference>
<sequence length="151" mass="17001">MDQNISRVSITVFGDATENAERIAFQWNARLPHSAPIRAAAQDHANLHQKSAKTDQPLLFSTLFAIKEEAYANNGWVLLAMPSTPLVSTSWNMQFLQQAAETFDKHVPMLRPALRINFITLWALHQETASMGKYDSDHRLSPSIEPPYSPL</sequence>
<evidence type="ECO:0000313" key="1">
    <source>
        <dbReference type="EMBL" id="CAQ82232.1"/>
    </source>
</evidence>
<proteinExistence type="predicted"/>
<dbReference type="STRING" id="291112.PAU_00139"/>
<accession>C7BGQ3</accession>
<dbReference type="KEGG" id="pay:PAU_00139"/>
<gene>
    <name evidence="1" type="primary">OSJNAa0079B05.15</name>
    <name evidence="1" type="ordered locus">PAU_00139</name>
</gene>
<organism evidence="1 2">
    <name type="scientific">Photorhabdus asymbiotica subsp. asymbiotica (strain ATCC 43949 / 3105-77)</name>
    <name type="common">Xenorhabdus luminescens (strain 2)</name>
    <dbReference type="NCBI Taxonomy" id="553480"/>
    <lineage>
        <taxon>Bacteria</taxon>
        <taxon>Pseudomonadati</taxon>
        <taxon>Pseudomonadota</taxon>
        <taxon>Gammaproteobacteria</taxon>
        <taxon>Enterobacterales</taxon>
        <taxon>Morganellaceae</taxon>
        <taxon>Photorhabdus</taxon>
    </lineage>
</organism>
<evidence type="ECO:0000313" key="2">
    <source>
        <dbReference type="Proteomes" id="UP000002747"/>
    </source>
</evidence>
<dbReference type="EMBL" id="FM162591">
    <property type="protein sequence ID" value="CAQ82232.1"/>
    <property type="molecule type" value="Genomic_DNA"/>
</dbReference>
<name>C7BGQ3_PHOAA</name>
<protein>
    <submittedName>
        <fullName evidence="1">Uncharacterized protein</fullName>
    </submittedName>
</protein>
<dbReference type="Proteomes" id="UP000002747">
    <property type="component" value="Chromosome"/>
</dbReference>